<dbReference type="InterPro" id="IPR029058">
    <property type="entry name" value="AB_hydrolase_fold"/>
</dbReference>
<dbReference type="GO" id="GO:0004620">
    <property type="term" value="F:phospholipase activity"/>
    <property type="evidence" value="ECO:0007669"/>
    <property type="project" value="TreeGrafter"/>
</dbReference>
<keyword evidence="4" id="KW-1185">Reference proteome</keyword>
<dbReference type="AlphaFoldDB" id="A0A8E2EG20"/>
<dbReference type="EMBL" id="KV744865">
    <property type="protein sequence ID" value="OCK83271.1"/>
    <property type="molecule type" value="Genomic_DNA"/>
</dbReference>
<feature type="region of interest" description="Disordered" evidence="1">
    <location>
        <begin position="98"/>
        <end position="269"/>
    </location>
</feature>
<feature type="domain" description="DDHD" evidence="2">
    <location>
        <begin position="728"/>
        <end position="923"/>
    </location>
</feature>
<dbReference type="InterPro" id="IPR058055">
    <property type="entry name" value="PA-PLA1"/>
</dbReference>
<dbReference type="Pfam" id="PF02862">
    <property type="entry name" value="DDHD"/>
    <property type="match status" value="2"/>
</dbReference>
<feature type="compositionally biased region" description="Basic and acidic residues" evidence="1">
    <location>
        <begin position="247"/>
        <end position="256"/>
    </location>
</feature>
<dbReference type="PANTHER" id="PTHR23509">
    <property type="entry name" value="PA-PL1 PHOSPHOLIPASE FAMILY"/>
    <property type="match status" value="1"/>
</dbReference>
<evidence type="ECO:0000256" key="1">
    <source>
        <dbReference type="SAM" id="MobiDB-lite"/>
    </source>
</evidence>
<sequence length="944" mass="104946">MMARNPPSENPRTSMSIHTNQYIREVLHASEEPPAIPVRYFYTSPLAIDDPLSPLPPPLTGSSASRRHPPRPFSVYDNDALNNTWLDLRRKILKHNEDSCEKRRSMDAAGGSINPAFARVKRKRDGSTSEDSTSGRSKARDIPSRDHLQVEAGLESAEGSLRDESSAAKAGNEASTSLSTSSRPLEPVDLLSSMEPVNTTGTPFIRAPSRTNIPNAGRQRLAEGRQRPAPREFDSYKWDDEIQSDMPPKKNKESTRRRNPKPGPSAKVPVGVSRLHNVVMSAESIWMEPIYWSPVNDIADVIRGTWFYKDTMLPVEVEVANMLELGYIELQPWTQTWTDELNSAIEVGAVGEEKIMHKLWPERSLKLESFRTTSRDINAGFVQNNLDVVADTPEKEREETVESACDLIDISTGPNGPDNKAAGDAQYGMDGRKRQYLKAGVIYANEKEAYLLRPNLQASAYYGRRPLANYIRKGRAIGICVCRGFDQEIWDRLHPVKTSSTAKKARQAVSTSQAGAPPRARQNADPTIAQSERPQVTDLILVIHGIGQKLSERIETYHFTHAINAFRREVNVELGTDSVKSHLRKDLGGIMVLPVNWRLRISMEDDAGRYSDEPEDPALNTYTLKDITPETLPSVRGIVSDVMLDIPYYLSQEHHPKMIAACIQEANRIYRLWCLNNPGFAEWGRVHIIAHSLGSVMAIDILSQQPSHLPPRLGDPSTPEAELPQSHFIFDTKSLFICGSPGGFFLLLKKATLLPRKDRSKPGAESSTTPGVAGDQGTYGCIAVDNIYNIVNPYDPVAYRLNATIDTAYAAMLKPGFVPSASSSWFTLSNPFKNSISSAEAAVGLKPNIPRLPSTVELETHNFSREEIAEKRAYLLNDNGQVDFFLKYGGGALEIQYLTMLGAHSSYWISKDFVRMIVVEVGREFGREGTVAGMRAVKKKKQIG</sequence>
<protein>
    <submittedName>
        <fullName evidence="3">DDHD domain-containing protein</fullName>
    </submittedName>
</protein>
<proteinExistence type="predicted"/>
<feature type="compositionally biased region" description="Basic and acidic residues" evidence="1">
    <location>
        <begin position="220"/>
        <end position="240"/>
    </location>
</feature>
<feature type="region of interest" description="Disordered" evidence="1">
    <location>
        <begin position="52"/>
        <end position="75"/>
    </location>
</feature>
<dbReference type="PROSITE" id="PS51043">
    <property type="entry name" value="DDHD"/>
    <property type="match status" value="1"/>
</dbReference>
<dbReference type="SMART" id="SM01127">
    <property type="entry name" value="DDHD"/>
    <property type="match status" value="1"/>
</dbReference>
<dbReference type="InterPro" id="IPR004177">
    <property type="entry name" value="DDHD_dom"/>
</dbReference>
<feature type="compositionally biased region" description="Polar residues" evidence="1">
    <location>
        <begin position="173"/>
        <end position="183"/>
    </location>
</feature>
<accession>A0A8E2EG20</accession>
<name>A0A8E2EG20_9PEZI</name>
<dbReference type="Proteomes" id="UP000250266">
    <property type="component" value="Unassembled WGS sequence"/>
</dbReference>
<evidence type="ECO:0000313" key="4">
    <source>
        <dbReference type="Proteomes" id="UP000250266"/>
    </source>
</evidence>
<dbReference type="PANTHER" id="PTHR23509:SF6">
    <property type="entry name" value="PHOSPHOLIPASE C1020.13C-RELATED"/>
    <property type="match status" value="1"/>
</dbReference>
<dbReference type="OrthoDB" id="69269at2759"/>
<feature type="region of interest" description="Disordered" evidence="1">
    <location>
        <begin position="500"/>
        <end position="529"/>
    </location>
</feature>
<evidence type="ECO:0000313" key="3">
    <source>
        <dbReference type="EMBL" id="OCK83271.1"/>
    </source>
</evidence>
<dbReference type="GO" id="GO:0005737">
    <property type="term" value="C:cytoplasm"/>
    <property type="evidence" value="ECO:0007669"/>
    <property type="project" value="TreeGrafter"/>
</dbReference>
<reference evidence="3 4" key="1">
    <citation type="journal article" date="2016" name="Nat. Commun.">
        <title>Ectomycorrhizal ecology is imprinted in the genome of the dominant symbiotic fungus Cenococcum geophilum.</title>
        <authorList>
            <consortium name="DOE Joint Genome Institute"/>
            <person name="Peter M."/>
            <person name="Kohler A."/>
            <person name="Ohm R.A."/>
            <person name="Kuo A."/>
            <person name="Krutzmann J."/>
            <person name="Morin E."/>
            <person name="Arend M."/>
            <person name="Barry K.W."/>
            <person name="Binder M."/>
            <person name="Choi C."/>
            <person name="Clum A."/>
            <person name="Copeland A."/>
            <person name="Grisel N."/>
            <person name="Haridas S."/>
            <person name="Kipfer T."/>
            <person name="LaButti K."/>
            <person name="Lindquist E."/>
            <person name="Lipzen A."/>
            <person name="Maire R."/>
            <person name="Meier B."/>
            <person name="Mihaltcheva S."/>
            <person name="Molinier V."/>
            <person name="Murat C."/>
            <person name="Poggeler S."/>
            <person name="Quandt C.A."/>
            <person name="Sperisen C."/>
            <person name="Tritt A."/>
            <person name="Tisserant E."/>
            <person name="Crous P.W."/>
            <person name="Henrissat B."/>
            <person name="Nehls U."/>
            <person name="Egli S."/>
            <person name="Spatafora J.W."/>
            <person name="Grigoriev I.V."/>
            <person name="Martin F.M."/>
        </authorList>
    </citation>
    <scope>NUCLEOTIDE SEQUENCE [LARGE SCALE GENOMIC DNA]</scope>
    <source>
        <strain evidence="3 4">CBS 459.81</strain>
    </source>
</reference>
<feature type="compositionally biased region" description="Polar residues" evidence="1">
    <location>
        <begin position="500"/>
        <end position="514"/>
    </location>
</feature>
<dbReference type="SUPFAM" id="SSF53474">
    <property type="entry name" value="alpha/beta-Hydrolases"/>
    <property type="match status" value="1"/>
</dbReference>
<organism evidence="3 4">
    <name type="scientific">Lepidopterella palustris CBS 459.81</name>
    <dbReference type="NCBI Taxonomy" id="1314670"/>
    <lineage>
        <taxon>Eukaryota</taxon>
        <taxon>Fungi</taxon>
        <taxon>Dikarya</taxon>
        <taxon>Ascomycota</taxon>
        <taxon>Pezizomycotina</taxon>
        <taxon>Dothideomycetes</taxon>
        <taxon>Pleosporomycetidae</taxon>
        <taxon>Mytilinidiales</taxon>
        <taxon>Argynnaceae</taxon>
        <taxon>Lepidopterella</taxon>
    </lineage>
</organism>
<gene>
    <name evidence="3" type="ORF">K432DRAFT_414795</name>
</gene>
<evidence type="ECO:0000259" key="2">
    <source>
        <dbReference type="PROSITE" id="PS51043"/>
    </source>
</evidence>
<dbReference type="GO" id="GO:0046872">
    <property type="term" value="F:metal ion binding"/>
    <property type="evidence" value="ECO:0007669"/>
    <property type="project" value="InterPro"/>
</dbReference>
<feature type="compositionally biased region" description="Basic and acidic residues" evidence="1">
    <location>
        <begin position="138"/>
        <end position="149"/>
    </location>
</feature>